<feature type="region of interest" description="Disordered" evidence="1">
    <location>
        <begin position="1"/>
        <end position="28"/>
    </location>
</feature>
<evidence type="ECO:0000256" key="1">
    <source>
        <dbReference type="SAM" id="MobiDB-lite"/>
    </source>
</evidence>
<keyword evidence="3" id="KW-1185">Reference proteome</keyword>
<accession>A0A3N1GX62</accession>
<evidence type="ECO:0000313" key="3">
    <source>
        <dbReference type="Proteomes" id="UP000268727"/>
    </source>
</evidence>
<reference evidence="2 3" key="1">
    <citation type="submission" date="2018-11" db="EMBL/GenBank/DDBJ databases">
        <title>Sequencing the genomes of 1000 actinobacteria strains.</title>
        <authorList>
            <person name="Klenk H.-P."/>
        </authorList>
    </citation>
    <scope>NUCLEOTIDE SEQUENCE [LARGE SCALE GENOMIC DNA]</scope>
    <source>
        <strain evidence="2 3">DSM 44231</strain>
    </source>
</reference>
<protein>
    <submittedName>
        <fullName evidence="2">Uncharacterized protein</fullName>
    </submittedName>
</protein>
<name>A0A3N1GX62_9PSEU</name>
<dbReference type="AlphaFoldDB" id="A0A3N1GX62"/>
<feature type="compositionally biased region" description="Basic and acidic residues" evidence="1">
    <location>
        <begin position="1"/>
        <end position="23"/>
    </location>
</feature>
<dbReference type="OrthoDB" id="2659245at2"/>
<sequence length="132" mass="14865">MTAPDRPIRSVAKGDRRLREQSRGKNRGLTITQQVTVTRTDGTTDGQQLRGTYGFIPNPHRNPAYNKDQPGFYAAAYEAASRDVTDAAHRYSLVQPELLEFDFADVTYRAEKWLIGQGNRGKWRVDGPEEPG</sequence>
<proteinExistence type="predicted"/>
<comment type="caution">
    <text evidence="2">The sequence shown here is derived from an EMBL/GenBank/DDBJ whole genome shotgun (WGS) entry which is preliminary data.</text>
</comment>
<dbReference type="EMBL" id="RJKM01000001">
    <property type="protein sequence ID" value="ROP34845.1"/>
    <property type="molecule type" value="Genomic_DNA"/>
</dbReference>
<evidence type="ECO:0000313" key="2">
    <source>
        <dbReference type="EMBL" id="ROP34845.1"/>
    </source>
</evidence>
<gene>
    <name evidence="2" type="ORF">EDD40_0049</name>
</gene>
<dbReference type="Proteomes" id="UP000268727">
    <property type="component" value="Unassembled WGS sequence"/>
</dbReference>
<organism evidence="2 3">
    <name type="scientific">Saccharothrix texasensis</name>
    <dbReference type="NCBI Taxonomy" id="103734"/>
    <lineage>
        <taxon>Bacteria</taxon>
        <taxon>Bacillati</taxon>
        <taxon>Actinomycetota</taxon>
        <taxon>Actinomycetes</taxon>
        <taxon>Pseudonocardiales</taxon>
        <taxon>Pseudonocardiaceae</taxon>
        <taxon>Saccharothrix</taxon>
    </lineage>
</organism>
<dbReference type="RefSeq" id="WP_123741096.1">
    <property type="nucleotide sequence ID" value="NZ_RJKM01000001.1"/>
</dbReference>